<protein>
    <submittedName>
        <fullName evidence="1">Integral membrane protein</fullName>
    </submittedName>
</protein>
<organism evidence="1 2">
    <name type="scientific">Neofusicoccum parvum</name>
    <dbReference type="NCBI Taxonomy" id="310453"/>
    <lineage>
        <taxon>Eukaryota</taxon>
        <taxon>Fungi</taxon>
        <taxon>Dikarya</taxon>
        <taxon>Ascomycota</taxon>
        <taxon>Pezizomycotina</taxon>
        <taxon>Dothideomycetes</taxon>
        <taxon>Dothideomycetes incertae sedis</taxon>
        <taxon>Botryosphaeriales</taxon>
        <taxon>Botryosphaeriaceae</taxon>
        <taxon>Neofusicoccum</taxon>
    </lineage>
</organism>
<proteinExistence type="predicted"/>
<dbReference type="Proteomes" id="UP001165186">
    <property type="component" value="Unassembled WGS sequence"/>
</dbReference>
<sequence length="460" mass="50665">MPGGIHPPIELLKAWKTDNVTYPKGERKGPALMVGIIVMYIVTLVIVLGRLWARIVVQRNQGIDDYLIIATMLPTTGLAIALALAGPEYGFDRHSWELTPELAVQSRQLAMAASSLYIISTGLTKISILCFYRRLGSGTISKWYLMAVKASIVFVIAYMITFNLTLFFGCNPIKAYWMQVDFMWYMANKSKMHCMDEGADYLAASVISVVQDFLACCLPIMIMWTLQIPKRQKLALGSVFGIGLFLCLIGILRIHQIKIIYYDTYDLTWAAHDGWAWTAVEAHVAIICASAPALKLFFRRVLQATGYGSGSRVTGGYFRSGTHGHTGGQSVHGRSAHGRSHQCKDDCTEDHSIKLSPMHTKKGGGAHSHVSARSGSSSTTDEEIEIQSPSHMQREFHRQMNKNATAEAKAYSVAQAGKQQQPRQHSSGGDFGIHVTNEVDVSVSKSQSAASKNSSRESLL</sequence>
<evidence type="ECO:0000313" key="1">
    <source>
        <dbReference type="EMBL" id="GME28613.1"/>
    </source>
</evidence>
<name>A0ACB5S7E7_9PEZI</name>
<reference evidence="1" key="1">
    <citation type="submission" date="2024-09" db="EMBL/GenBank/DDBJ databases">
        <title>Draft Genome Sequences of Neofusicoccum parvum.</title>
        <authorList>
            <person name="Ashida A."/>
            <person name="Camagna M."/>
            <person name="Tanaka A."/>
            <person name="Takemoto D."/>
        </authorList>
    </citation>
    <scope>NUCLEOTIDE SEQUENCE</scope>
    <source>
        <strain evidence="1">PPO83</strain>
    </source>
</reference>
<keyword evidence="2" id="KW-1185">Reference proteome</keyword>
<evidence type="ECO:0000313" key="2">
    <source>
        <dbReference type="Proteomes" id="UP001165186"/>
    </source>
</evidence>
<accession>A0ACB5S7E7</accession>
<dbReference type="EMBL" id="BSXG01000050">
    <property type="protein sequence ID" value="GME28613.1"/>
    <property type="molecule type" value="Genomic_DNA"/>
</dbReference>
<gene>
    <name evidence="1" type="primary">g8051</name>
    <name evidence="1" type="ORF">NpPPO83_00008051</name>
</gene>
<comment type="caution">
    <text evidence="1">The sequence shown here is derived from an EMBL/GenBank/DDBJ whole genome shotgun (WGS) entry which is preliminary data.</text>
</comment>